<evidence type="ECO:0008006" key="3">
    <source>
        <dbReference type="Google" id="ProtNLM"/>
    </source>
</evidence>
<evidence type="ECO:0000313" key="2">
    <source>
        <dbReference type="Proteomes" id="UP001207337"/>
    </source>
</evidence>
<comment type="caution">
    <text evidence="1">The sequence shown here is derived from an EMBL/GenBank/DDBJ whole genome shotgun (WGS) entry which is preliminary data.</text>
</comment>
<protein>
    <recommendedName>
        <fullName evidence="3">DUF4145 domain-containing protein</fullName>
    </recommendedName>
</protein>
<proteinExistence type="predicted"/>
<organism evidence="1 2">
    <name type="scientific">Fodinibius salicampi</name>
    <dbReference type="NCBI Taxonomy" id="1920655"/>
    <lineage>
        <taxon>Bacteria</taxon>
        <taxon>Pseudomonadati</taxon>
        <taxon>Balneolota</taxon>
        <taxon>Balneolia</taxon>
        <taxon>Balneolales</taxon>
        <taxon>Balneolaceae</taxon>
        <taxon>Fodinibius</taxon>
    </lineage>
</organism>
<sequence length="254" mass="29442">MDNKNRWILKTVKEINSFFSDENIARLKKATGEEKEELFEEFTDKIKAVERHTVNNPGALIYLKPSEDRETIEGIFQTFGKNLDQREAFDALVGGHNLDFLMNTLYAYINRASQLTPTFISTRYHSNDFRKYFNEAMEAWTHGLDNAALIMIYSVLEEAVRNSLCQSVPELCQKLYISNGDEVRSNNDYPMSKLIEIARDRDVISYETERKLKNIGKARNSAVHNLDNYDSTNGKEVYQILLDARDIIEDVYKL</sequence>
<evidence type="ECO:0000313" key="1">
    <source>
        <dbReference type="EMBL" id="MCW9713563.1"/>
    </source>
</evidence>
<reference evidence="1 2" key="1">
    <citation type="submission" date="2021-11" db="EMBL/GenBank/DDBJ databases">
        <title>Aliifidinibius sp. nov., a new bacterium isolated from saline soil.</title>
        <authorList>
            <person name="Galisteo C."/>
            <person name="De La Haba R."/>
            <person name="Sanchez-Porro C."/>
            <person name="Ventosa A."/>
        </authorList>
    </citation>
    <scope>NUCLEOTIDE SEQUENCE [LARGE SCALE GENOMIC DNA]</scope>
    <source>
        <strain evidence="1 2">KACC 190600</strain>
    </source>
</reference>
<gene>
    <name evidence="1" type="ORF">LQ318_11690</name>
</gene>
<dbReference type="EMBL" id="JAJNDC010000003">
    <property type="protein sequence ID" value="MCW9713563.1"/>
    <property type="molecule type" value="Genomic_DNA"/>
</dbReference>
<name>A0ABT3Q0C3_9BACT</name>
<accession>A0ABT3Q0C3</accession>
<keyword evidence="2" id="KW-1185">Reference proteome</keyword>
<dbReference type="Proteomes" id="UP001207337">
    <property type="component" value="Unassembled WGS sequence"/>
</dbReference>
<dbReference type="RefSeq" id="WP_265790366.1">
    <property type="nucleotide sequence ID" value="NZ_BAABRS010000003.1"/>
</dbReference>